<comment type="catalytic activity">
    <reaction evidence="1">
        <text>Hydrolyzes the link between N-acetylmuramoyl residues and L-amino acid residues in certain cell-wall glycopeptides.</text>
        <dbReference type="EC" id="3.5.1.28"/>
    </reaction>
</comment>
<dbReference type="Proteomes" id="UP000002145">
    <property type="component" value="Chromosome"/>
</dbReference>
<name>A3DJ52_ACET2</name>
<dbReference type="KEGG" id="cth:Cthe_2782"/>
<dbReference type="EMBL" id="CP000568">
    <property type="protein sequence ID" value="ABN53981.1"/>
    <property type="molecule type" value="Genomic_DNA"/>
</dbReference>
<organism evidence="7 8">
    <name type="scientific">Acetivibrio thermocellus (strain ATCC 27405 / DSM 1237 / JCM 9322 / NBRC 103400 / NCIMB 10682 / NRRL B-4536 / VPI 7372)</name>
    <name type="common">Clostridium thermocellum</name>
    <dbReference type="NCBI Taxonomy" id="203119"/>
    <lineage>
        <taxon>Bacteria</taxon>
        <taxon>Bacillati</taxon>
        <taxon>Bacillota</taxon>
        <taxon>Clostridia</taxon>
        <taxon>Eubacteriales</taxon>
        <taxon>Oscillospiraceae</taxon>
        <taxon>Acetivibrio</taxon>
    </lineage>
</organism>
<dbReference type="AlphaFoldDB" id="A3DJ52"/>
<feature type="domain" description="SLH" evidence="6">
    <location>
        <begin position="194"/>
        <end position="252"/>
    </location>
</feature>
<sequence length="252" mass="28245">MGGGDEMDLKAWAQQNIQFVGNSYTNKSSRNQRIPEIIVNHISEGSMSSMISWFTSPNNKVSSAHFGVSKTGKIYQFVAIEDCAWANGLTSGIENATAELVLKKGESENPNWYSVSIEHEGVWSETKGALTPEQLEATKMLHLYIIEYVKEKYGHEIVPSRKTIIGHHEIDKSQRANCPGELFPYREIIDFLTYYGLPFKDIKGHWAEDLIVSAYEQGIIKGYHDGTFRPDAPMSRAEGVALAMAVLNKLKK</sequence>
<evidence type="ECO:0000259" key="6">
    <source>
        <dbReference type="PROSITE" id="PS51272"/>
    </source>
</evidence>
<dbReference type="Gene3D" id="3.40.80.10">
    <property type="entry name" value="Peptidoglycan recognition protein-like"/>
    <property type="match status" value="1"/>
</dbReference>
<reference evidence="7 8" key="2">
    <citation type="journal article" date="2013" name="Biotechnol. Biofuels">
        <title>Global transcriptome analysis of Clostridium thermocellum ATCC 27405 during growth on dilute acid pretreated Populus and switchgrass.</title>
        <authorList>
            <person name="Wilson C.M."/>
            <person name="Rodriguez M.Jr."/>
            <person name="Johnson C.M."/>
            <person name="Martin S.L."/>
            <person name="Chu T.M."/>
            <person name="Wolfinger R.D."/>
            <person name="Hauser L.J."/>
            <person name="Land M.L."/>
            <person name="Klingeman D.M."/>
            <person name="Syed M.H."/>
            <person name="Ragauskas A.J."/>
            <person name="Tschaplinski T.J."/>
            <person name="Mielenz J.R."/>
            <person name="Brown S.D."/>
        </authorList>
    </citation>
    <scope>NUCLEOTIDE SEQUENCE [LARGE SCALE GENOMIC DNA]</scope>
    <source>
        <strain evidence="8">ATCC 27405 / DSM 1237 / JCM 9322 / NBRC 103400 / NCIMB 10682 / NRRL B-4536 / VPI 7372</strain>
    </source>
</reference>
<dbReference type="Pfam" id="PF01510">
    <property type="entry name" value="Amidase_2"/>
    <property type="match status" value="1"/>
</dbReference>
<dbReference type="SMART" id="SM00644">
    <property type="entry name" value="Ami_2"/>
    <property type="match status" value="1"/>
</dbReference>
<evidence type="ECO:0000256" key="2">
    <source>
        <dbReference type="ARBA" id="ARBA00011901"/>
    </source>
</evidence>
<accession>A3DJ52</accession>
<evidence type="ECO:0000256" key="5">
    <source>
        <dbReference type="ARBA" id="ARBA00023316"/>
    </source>
</evidence>
<dbReference type="STRING" id="203119.Cthe_2782"/>
<evidence type="ECO:0000313" key="8">
    <source>
        <dbReference type="Proteomes" id="UP000002145"/>
    </source>
</evidence>
<dbReference type="SUPFAM" id="SSF55846">
    <property type="entry name" value="N-acetylmuramoyl-L-alanine amidase-like"/>
    <property type="match status" value="1"/>
</dbReference>
<protein>
    <recommendedName>
        <fullName evidence="2">N-acetylmuramoyl-L-alanine amidase</fullName>
        <ecNumber evidence="2">3.5.1.28</ecNumber>
    </recommendedName>
</protein>
<dbReference type="GO" id="GO:0008745">
    <property type="term" value="F:N-acetylmuramoyl-L-alanine amidase activity"/>
    <property type="evidence" value="ECO:0007669"/>
    <property type="project" value="UniProtKB-EC"/>
</dbReference>
<dbReference type="PANTHER" id="PTHR30417">
    <property type="entry name" value="N-ACETYLMURAMOYL-L-ALANINE AMIDASE AMID"/>
    <property type="match status" value="1"/>
</dbReference>
<dbReference type="InterPro" id="IPR001119">
    <property type="entry name" value="SLH_dom"/>
</dbReference>
<dbReference type="GO" id="GO:0009253">
    <property type="term" value="P:peptidoglycan catabolic process"/>
    <property type="evidence" value="ECO:0007669"/>
    <property type="project" value="InterPro"/>
</dbReference>
<gene>
    <name evidence="7" type="ordered locus">Cthe_2782</name>
</gene>
<dbReference type="PANTHER" id="PTHR30417:SF1">
    <property type="entry name" value="N-ACETYLMURAMOYL-L-ALANINE AMIDASE AMID"/>
    <property type="match status" value="1"/>
</dbReference>
<reference evidence="8" key="1">
    <citation type="submission" date="2007-02" db="EMBL/GenBank/DDBJ databases">
        <title>Complete sequence of Clostridium thermocellum ATCC 27405.</title>
        <authorList>
            <consortium name="US DOE Joint Genome Institute"/>
            <person name="Copeland A."/>
            <person name="Lucas S."/>
            <person name="Lapidus A."/>
            <person name="Barry K."/>
            <person name="Detter J.C."/>
            <person name="Glavina del Rio T."/>
            <person name="Hammon N."/>
            <person name="Israni S."/>
            <person name="Dalin E."/>
            <person name="Tice H."/>
            <person name="Pitluck S."/>
            <person name="Chertkov O."/>
            <person name="Brettin T."/>
            <person name="Bruce D."/>
            <person name="Han C."/>
            <person name="Tapia R."/>
            <person name="Gilna P."/>
            <person name="Schmutz J."/>
            <person name="Larimer F."/>
            <person name="Land M."/>
            <person name="Hauser L."/>
            <person name="Kyrpides N."/>
            <person name="Mikhailova N."/>
            <person name="Wu J.H.D."/>
            <person name="Newcomb M."/>
            <person name="Richardson P."/>
        </authorList>
    </citation>
    <scope>NUCLEOTIDE SEQUENCE [LARGE SCALE GENOMIC DNA]</scope>
    <source>
        <strain evidence="8">ATCC 27405 / DSM 1237 / JCM 9322 / NBRC 103400 / NCIMB 10682 / NRRL B-4536 / VPI 7372</strain>
    </source>
</reference>
<dbReference type="EC" id="3.5.1.28" evidence="2"/>
<proteinExistence type="predicted"/>
<evidence type="ECO:0000256" key="4">
    <source>
        <dbReference type="ARBA" id="ARBA00022801"/>
    </source>
</evidence>
<dbReference type="HOGENOM" id="CLU_1127569_0_0_9"/>
<dbReference type="eggNOG" id="COG3023">
    <property type="taxonomic scope" value="Bacteria"/>
</dbReference>
<dbReference type="InterPro" id="IPR002502">
    <property type="entry name" value="Amidase_domain"/>
</dbReference>
<dbReference type="Pfam" id="PF00395">
    <property type="entry name" value="SLH"/>
    <property type="match status" value="1"/>
</dbReference>
<keyword evidence="3" id="KW-0677">Repeat</keyword>
<keyword evidence="8" id="KW-1185">Reference proteome</keyword>
<evidence type="ECO:0000256" key="3">
    <source>
        <dbReference type="ARBA" id="ARBA00022737"/>
    </source>
</evidence>
<dbReference type="InterPro" id="IPR051206">
    <property type="entry name" value="NAMLAA_amidase_2"/>
</dbReference>
<dbReference type="PROSITE" id="PS51272">
    <property type="entry name" value="SLH"/>
    <property type="match status" value="1"/>
</dbReference>
<dbReference type="InterPro" id="IPR036505">
    <property type="entry name" value="Amidase/PGRP_sf"/>
</dbReference>
<keyword evidence="4" id="KW-0378">Hydrolase</keyword>
<dbReference type="GO" id="GO:0071555">
    <property type="term" value="P:cell wall organization"/>
    <property type="evidence" value="ECO:0007669"/>
    <property type="project" value="UniProtKB-KW"/>
</dbReference>
<evidence type="ECO:0000313" key="7">
    <source>
        <dbReference type="EMBL" id="ABN53981.1"/>
    </source>
</evidence>
<keyword evidence="5" id="KW-0961">Cell wall biogenesis/degradation</keyword>
<dbReference type="GO" id="GO:0009254">
    <property type="term" value="P:peptidoglycan turnover"/>
    <property type="evidence" value="ECO:0007669"/>
    <property type="project" value="TreeGrafter"/>
</dbReference>
<evidence type="ECO:0000256" key="1">
    <source>
        <dbReference type="ARBA" id="ARBA00001561"/>
    </source>
</evidence>
<dbReference type="CDD" id="cd06583">
    <property type="entry name" value="PGRP"/>
    <property type="match status" value="1"/>
</dbReference>